<comment type="caution">
    <text evidence="11">The sequence shown here is derived from an EMBL/GenBank/DDBJ whole genome shotgun (WGS) entry which is preliminary data.</text>
</comment>
<evidence type="ECO:0000256" key="10">
    <source>
        <dbReference type="SAM" id="Phobius"/>
    </source>
</evidence>
<evidence type="ECO:0000256" key="9">
    <source>
        <dbReference type="ARBA" id="ARBA00023180"/>
    </source>
</evidence>
<evidence type="ECO:0000256" key="1">
    <source>
        <dbReference type="ARBA" id="ARBA00004477"/>
    </source>
</evidence>
<dbReference type="GO" id="GO:0042765">
    <property type="term" value="C:GPI-anchor transamidase complex"/>
    <property type="evidence" value="ECO:0007669"/>
    <property type="project" value="InterPro"/>
</dbReference>
<feature type="transmembrane region" description="Helical" evidence="10">
    <location>
        <begin position="172"/>
        <end position="193"/>
    </location>
</feature>
<dbReference type="Proteomes" id="UP000801492">
    <property type="component" value="Unassembled WGS sequence"/>
</dbReference>
<dbReference type="GO" id="GO:0016255">
    <property type="term" value="P:attachment of GPI anchor to protein"/>
    <property type="evidence" value="ECO:0007669"/>
    <property type="project" value="InterPro"/>
</dbReference>
<dbReference type="InterPro" id="IPR019540">
    <property type="entry name" value="PtdIno-glycan_biosynth_class_S"/>
</dbReference>
<comment type="subcellular location">
    <subcellularLocation>
        <location evidence="1">Endoplasmic reticulum membrane</location>
        <topology evidence="1">Multi-pass membrane protein</topology>
    </subcellularLocation>
</comment>
<dbReference type="EMBL" id="VTPC01090711">
    <property type="protein sequence ID" value="KAF2881653.1"/>
    <property type="molecule type" value="Genomic_DNA"/>
</dbReference>
<sequence length="208" mass="23874">MCHIVQSPFTYITRKNEVLESNSFLSSRWGAISILNPDKDSCKSTTYTPKLDLIMSLFKKQIRRLLQIKGNQDLDIQEFKRIRIREMVDSTRRTLKSLAQLLSEINSIVISDDVADKINEAVEYADMAEMYVEKGDIDDGLKAAKIAFKNSEAAFSDPSLLALLYFPDDQKYAVYIPLFLPVMIPVLMSVTTVRRWYMGLKKDKTKTE</sequence>
<keyword evidence="8 10" id="KW-0472">Membrane</keyword>
<dbReference type="Pfam" id="PF10510">
    <property type="entry name" value="PIG-S"/>
    <property type="match status" value="1"/>
</dbReference>
<dbReference type="OrthoDB" id="28748at2759"/>
<dbReference type="PANTHER" id="PTHR21072:SF13">
    <property type="entry name" value="GPI TRANSAMIDASE COMPONENT PIG-S"/>
    <property type="match status" value="1"/>
</dbReference>
<organism evidence="11 12">
    <name type="scientific">Ignelater luminosus</name>
    <name type="common">Cucubano</name>
    <name type="synonym">Pyrophorus luminosus</name>
    <dbReference type="NCBI Taxonomy" id="2038154"/>
    <lineage>
        <taxon>Eukaryota</taxon>
        <taxon>Metazoa</taxon>
        <taxon>Ecdysozoa</taxon>
        <taxon>Arthropoda</taxon>
        <taxon>Hexapoda</taxon>
        <taxon>Insecta</taxon>
        <taxon>Pterygota</taxon>
        <taxon>Neoptera</taxon>
        <taxon>Endopterygota</taxon>
        <taxon>Coleoptera</taxon>
        <taxon>Polyphaga</taxon>
        <taxon>Elateriformia</taxon>
        <taxon>Elateroidea</taxon>
        <taxon>Elateridae</taxon>
        <taxon>Agrypninae</taxon>
        <taxon>Pyrophorini</taxon>
        <taxon>Ignelater</taxon>
    </lineage>
</organism>
<evidence type="ECO:0000256" key="4">
    <source>
        <dbReference type="ARBA" id="ARBA00022502"/>
    </source>
</evidence>
<keyword evidence="7 10" id="KW-1133">Transmembrane helix</keyword>
<evidence type="ECO:0000256" key="5">
    <source>
        <dbReference type="ARBA" id="ARBA00022692"/>
    </source>
</evidence>
<keyword evidence="9" id="KW-0325">Glycoprotein</keyword>
<evidence type="ECO:0000256" key="2">
    <source>
        <dbReference type="ARBA" id="ARBA00004687"/>
    </source>
</evidence>
<proteinExistence type="inferred from homology"/>
<gene>
    <name evidence="11" type="ORF">ILUMI_24510</name>
</gene>
<comment type="pathway">
    <text evidence="2">Glycolipid biosynthesis; glycosylphosphatidylinositol-anchor biosynthesis.</text>
</comment>
<keyword evidence="5 10" id="KW-0812">Transmembrane</keyword>
<dbReference type="UniPathway" id="UPA00196"/>
<evidence type="ECO:0000256" key="7">
    <source>
        <dbReference type="ARBA" id="ARBA00022989"/>
    </source>
</evidence>
<keyword evidence="12" id="KW-1185">Reference proteome</keyword>
<evidence type="ECO:0008006" key="13">
    <source>
        <dbReference type="Google" id="ProtNLM"/>
    </source>
</evidence>
<evidence type="ECO:0000256" key="8">
    <source>
        <dbReference type="ARBA" id="ARBA00023136"/>
    </source>
</evidence>
<evidence type="ECO:0000256" key="6">
    <source>
        <dbReference type="ARBA" id="ARBA00022824"/>
    </source>
</evidence>
<dbReference type="GO" id="GO:0006506">
    <property type="term" value="P:GPI anchor biosynthetic process"/>
    <property type="evidence" value="ECO:0007669"/>
    <property type="project" value="UniProtKB-UniPathway"/>
</dbReference>
<comment type="similarity">
    <text evidence="3">Belongs to the PIGS family.</text>
</comment>
<dbReference type="PANTHER" id="PTHR21072">
    <property type="entry name" value="GPI TRANSAMIDASE COMPONENT PIG-S"/>
    <property type="match status" value="1"/>
</dbReference>
<name>A0A8K0G0T8_IGNLU</name>
<evidence type="ECO:0000313" key="11">
    <source>
        <dbReference type="EMBL" id="KAF2881653.1"/>
    </source>
</evidence>
<accession>A0A8K0G0T8</accession>
<protein>
    <recommendedName>
        <fullName evidence="13">GPI transamidase component PIG-S</fullName>
    </recommendedName>
</protein>
<reference evidence="11" key="1">
    <citation type="submission" date="2019-08" db="EMBL/GenBank/DDBJ databases">
        <title>The genome of the North American firefly Photinus pyralis.</title>
        <authorList>
            <consortium name="Photinus pyralis genome working group"/>
            <person name="Fallon T.R."/>
            <person name="Sander Lower S.E."/>
            <person name="Weng J.-K."/>
        </authorList>
    </citation>
    <scope>NUCLEOTIDE SEQUENCE</scope>
    <source>
        <strain evidence="11">TRF0915ILg1</strain>
        <tissue evidence="11">Whole body</tissue>
    </source>
</reference>
<dbReference type="AlphaFoldDB" id="A0A8K0G0T8"/>
<evidence type="ECO:0000256" key="3">
    <source>
        <dbReference type="ARBA" id="ARBA00005316"/>
    </source>
</evidence>
<evidence type="ECO:0000313" key="12">
    <source>
        <dbReference type="Proteomes" id="UP000801492"/>
    </source>
</evidence>
<keyword evidence="6" id="KW-0256">Endoplasmic reticulum</keyword>
<keyword evidence="4" id="KW-0337">GPI-anchor biosynthesis</keyword>